<dbReference type="RefSeq" id="WP_069911231.1">
    <property type="nucleotide sequence ID" value="NZ_LAJE02000284.1"/>
</dbReference>
<evidence type="ECO:0000256" key="2">
    <source>
        <dbReference type="ARBA" id="ARBA00007599"/>
    </source>
</evidence>
<keyword evidence="12" id="KW-1185">Reference proteome</keyword>
<dbReference type="EMBL" id="LAJE02000284">
    <property type="protein sequence ID" value="OEO29502.1"/>
    <property type="molecule type" value="Genomic_DNA"/>
</dbReference>
<dbReference type="InterPro" id="IPR003442">
    <property type="entry name" value="T6A_TsaE"/>
</dbReference>
<dbReference type="Gene3D" id="3.40.50.300">
    <property type="entry name" value="P-loop containing nucleotide triphosphate hydrolases"/>
    <property type="match status" value="1"/>
</dbReference>
<reference evidence="11 12" key="1">
    <citation type="journal article" date="2015" name="Genome Announc.">
        <title>Genome Assemblies of Three Soil-Associated Devosia species: D. insulae, D. limi, and D. soli.</title>
        <authorList>
            <person name="Hassan Y.I."/>
            <person name="Lepp D."/>
            <person name="Zhou T."/>
        </authorList>
    </citation>
    <scope>NUCLEOTIDE SEQUENCE [LARGE SCALE GENOMIC DNA]</scope>
    <source>
        <strain evidence="11 12">DS-56</strain>
    </source>
</reference>
<dbReference type="GO" id="GO:0002949">
    <property type="term" value="P:tRNA threonylcarbamoyladenosine modification"/>
    <property type="evidence" value="ECO:0007669"/>
    <property type="project" value="InterPro"/>
</dbReference>
<dbReference type="OrthoDB" id="9809275at2"/>
<keyword evidence="5" id="KW-0819">tRNA processing</keyword>
<dbReference type="Pfam" id="PF02367">
    <property type="entry name" value="TsaE"/>
    <property type="match status" value="1"/>
</dbReference>
<keyword evidence="7" id="KW-0547">Nucleotide-binding</keyword>
<evidence type="ECO:0000256" key="6">
    <source>
        <dbReference type="ARBA" id="ARBA00022723"/>
    </source>
</evidence>
<proteinExistence type="inferred from homology"/>
<name>A0A1E5XLP6_9HYPH</name>
<evidence type="ECO:0000256" key="4">
    <source>
        <dbReference type="ARBA" id="ARBA00022490"/>
    </source>
</evidence>
<dbReference type="InterPro" id="IPR027417">
    <property type="entry name" value="P-loop_NTPase"/>
</dbReference>
<organism evidence="11 12">
    <name type="scientific">Devosia insulae DS-56</name>
    <dbReference type="NCBI Taxonomy" id="1116389"/>
    <lineage>
        <taxon>Bacteria</taxon>
        <taxon>Pseudomonadati</taxon>
        <taxon>Pseudomonadota</taxon>
        <taxon>Alphaproteobacteria</taxon>
        <taxon>Hyphomicrobiales</taxon>
        <taxon>Devosiaceae</taxon>
        <taxon>Devosia</taxon>
    </lineage>
</organism>
<evidence type="ECO:0000256" key="5">
    <source>
        <dbReference type="ARBA" id="ARBA00022694"/>
    </source>
</evidence>
<dbReference type="GO" id="GO:0046872">
    <property type="term" value="F:metal ion binding"/>
    <property type="evidence" value="ECO:0007669"/>
    <property type="project" value="UniProtKB-KW"/>
</dbReference>
<evidence type="ECO:0000256" key="8">
    <source>
        <dbReference type="ARBA" id="ARBA00022840"/>
    </source>
</evidence>
<keyword evidence="9" id="KW-0460">Magnesium</keyword>
<protein>
    <recommendedName>
        <fullName evidence="3">tRNA threonylcarbamoyladenosine biosynthesis protein TsaE</fullName>
    </recommendedName>
    <alternativeName>
        <fullName evidence="10">t(6)A37 threonylcarbamoyladenosine biosynthesis protein TsaE</fullName>
    </alternativeName>
</protein>
<accession>A0A1E5XLP6</accession>
<evidence type="ECO:0000256" key="7">
    <source>
        <dbReference type="ARBA" id="ARBA00022741"/>
    </source>
</evidence>
<dbReference type="PANTHER" id="PTHR33540">
    <property type="entry name" value="TRNA THREONYLCARBAMOYLADENOSINE BIOSYNTHESIS PROTEIN TSAE"/>
    <property type="match status" value="1"/>
</dbReference>
<gene>
    <name evidence="11" type="ORF">VW23_025160</name>
</gene>
<comment type="similarity">
    <text evidence="2">Belongs to the TsaE family.</text>
</comment>
<evidence type="ECO:0000256" key="9">
    <source>
        <dbReference type="ARBA" id="ARBA00022842"/>
    </source>
</evidence>
<keyword evidence="8" id="KW-0067">ATP-binding</keyword>
<sequence>MADQHLFLADDDATADLGRRLAALLRPGDLVLLEGDLGAGKTALARTVIRTLVGDAGLDVPSPSFALVQPYEANGHSVLHADLYRISSPREVDELGLFDRADAIVLVEWPERSDEVVQQATVAIRLVVPAGGDGREATIEFVDGRLL</sequence>
<dbReference type="GO" id="GO:0016740">
    <property type="term" value="F:transferase activity"/>
    <property type="evidence" value="ECO:0007669"/>
    <property type="project" value="UniProtKB-KW"/>
</dbReference>
<evidence type="ECO:0000313" key="11">
    <source>
        <dbReference type="EMBL" id="OEO29502.1"/>
    </source>
</evidence>
<comment type="caution">
    <text evidence="11">The sequence shown here is derived from an EMBL/GenBank/DDBJ whole genome shotgun (WGS) entry which is preliminary data.</text>
</comment>
<dbReference type="GO" id="GO:0005737">
    <property type="term" value="C:cytoplasm"/>
    <property type="evidence" value="ECO:0007669"/>
    <property type="project" value="UniProtKB-SubCell"/>
</dbReference>
<dbReference type="Proteomes" id="UP000095463">
    <property type="component" value="Unassembled WGS sequence"/>
</dbReference>
<comment type="subcellular location">
    <subcellularLocation>
        <location evidence="1">Cytoplasm</location>
    </subcellularLocation>
</comment>
<dbReference type="SUPFAM" id="SSF52540">
    <property type="entry name" value="P-loop containing nucleoside triphosphate hydrolases"/>
    <property type="match status" value="1"/>
</dbReference>
<evidence type="ECO:0000256" key="1">
    <source>
        <dbReference type="ARBA" id="ARBA00004496"/>
    </source>
</evidence>
<dbReference type="PANTHER" id="PTHR33540:SF2">
    <property type="entry name" value="TRNA THREONYLCARBAMOYLADENOSINE BIOSYNTHESIS PROTEIN TSAE"/>
    <property type="match status" value="1"/>
</dbReference>
<evidence type="ECO:0000256" key="10">
    <source>
        <dbReference type="ARBA" id="ARBA00032441"/>
    </source>
</evidence>
<dbReference type="AlphaFoldDB" id="A0A1E5XLP6"/>
<keyword evidence="4" id="KW-0963">Cytoplasm</keyword>
<dbReference type="GO" id="GO:0005524">
    <property type="term" value="F:ATP binding"/>
    <property type="evidence" value="ECO:0007669"/>
    <property type="project" value="UniProtKB-KW"/>
</dbReference>
<dbReference type="NCBIfam" id="TIGR00150">
    <property type="entry name" value="T6A_YjeE"/>
    <property type="match status" value="1"/>
</dbReference>
<keyword evidence="6" id="KW-0479">Metal-binding</keyword>
<evidence type="ECO:0000313" key="12">
    <source>
        <dbReference type="Proteomes" id="UP000095463"/>
    </source>
</evidence>
<evidence type="ECO:0000256" key="3">
    <source>
        <dbReference type="ARBA" id="ARBA00019010"/>
    </source>
</evidence>